<organism evidence="7 8">
    <name type="scientific">Hyphomicrobium nitrativorans NL23</name>
    <dbReference type="NCBI Taxonomy" id="1029756"/>
    <lineage>
        <taxon>Bacteria</taxon>
        <taxon>Pseudomonadati</taxon>
        <taxon>Pseudomonadota</taxon>
        <taxon>Alphaproteobacteria</taxon>
        <taxon>Hyphomicrobiales</taxon>
        <taxon>Hyphomicrobiaceae</taxon>
        <taxon>Hyphomicrobium</taxon>
    </lineage>
</organism>
<dbReference type="PRINTS" id="PR00035">
    <property type="entry name" value="HTHGNTR"/>
</dbReference>
<dbReference type="AlphaFoldDB" id="V5SG94"/>
<dbReference type="PANTHER" id="PTHR46577">
    <property type="entry name" value="HTH-TYPE TRANSCRIPTIONAL REGULATORY PROTEIN GABR"/>
    <property type="match status" value="1"/>
</dbReference>
<dbReference type="KEGG" id="hni:W911_12085"/>
<dbReference type="Gene3D" id="1.10.10.10">
    <property type="entry name" value="Winged helix-like DNA-binding domain superfamily/Winged helix DNA-binding domain"/>
    <property type="match status" value="1"/>
</dbReference>
<dbReference type="GO" id="GO:0003677">
    <property type="term" value="F:DNA binding"/>
    <property type="evidence" value="ECO:0007669"/>
    <property type="project" value="UniProtKB-KW"/>
</dbReference>
<keyword evidence="8" id="KW-1185">Reference proteome</keyword>
<dbReference type="CDD" id="cd07377">
    <property type="entry name" value="WHTH_GntR"/>
    <property type="match status" value="1"/>
</dbReference>
<dbReference type="SUPFAM" id="SSF46785">
    <property type="entry name" value="Winged helix' DNA-binding domain"/>
    <property type="match status" value="1"/>
</dbReference>
<keyword evidence="2" id="KW-0663">Pyridoxal phosphate</keyword>
<dbReference type="Pfam" id="PF00155">
    <property type="entry name" value="Aminotran_1_2"/>
    <property type="match status" value="1"/>
</dbReference>
<dbReference type="OrthoDB" id="9808770at2"/>
<dbReference type="CDD" id="cd00609">
    <property type="entry name" value="AAT_like"/>
    <property type="match status" value="1"/>
</dbReference>
<dbReference type="InterPro" id="IPR000524">
    <property type="entry name" value="Tscrpt_reg_HTH_GntR"/>
</dbReference>
<evidence type="ECO:0000313" key="7">
    <source>
        <dbReference type="EMBL" id="AHB48974.1"/>
    </source>
</evidence>
<name>V5SG94_9HYPH</name>
<proteinExistence type="inferred from homology"/>
<dbReference type="EMBL" id="CP006912">
    <property type="protein sequence ID" value="AHB48974.1"/>
    <property type="molecule type" value="Genomic_DNA"/>
</dbReference>
<evidence type="ECO:0000259" key="6">
    <source>
        <dbReference type="PROSITE" id="PS50949"/>
    </source>
</evidence>
<evidence type="ECO:0000313" key="8">
    <source>
        <dbReference type="Proteomes" id="UP000018542"/>
    </source>
</evidence>
<dbReference type="InterPro" id="IPR015421">
    <property type="entry name" value="PyrdxlP-dep_Trfase_major"/>
</dbReference>
<gene>
    <name evidence="7" type="ORF">W911_12085</name>
</gene>
<keyword evidence="5" id="KW-0804">Transcription</keyword>
<dbReference type="InterPro" id="IPR015424">
    <property type="entry name" value="PyrdxlP-dep_Trfase"/>
</dbReference>
<feature type="domain" description="HTH gntR-type" evidence="6">
    <location>
        <begin position="13"/>
        <end position="81"/>
    </location>
</feature>
<dbReference type="Proteomes" id="UP000018542">
    <property type="component" value="Chromosome"/>
</dbReference>
<dbReference type="Pfam" id="PF00392">
    <property type="entry name" value="GntR"/>
    <property type="match status" value="1"/>
</dbReference>
<sequence length="505" mass="55626">MPLPLRLQPTSPVSLQTQIFEQVRAMILEGRLRPGERLPATRTLSEQIGIARNTAALAYERLTAEGYIETRSSVGTFVSFQIPESALYAASQNSPPSARKPRRAIGSPVNPTFRCQAVVNPHRGRLVADFWVGRPDPDSFPRKTWAQLIVKRLRTAGSDLTEYRAQSGLFDLRRAIADRLRPTRNIATNADEIVIVGGCQDGLSLVSRLMLGPGATAVVEQPCYQGAAFLFESFGANVVSVPVDDRGLDCSLLPDVRNAVAYVTPSHQYPLGVTLSLERRLELLAWAAETDSYILEDDYDSDFRFHGAPIAALKGLDRTGRVIYLGTFSKSLGAGLRLGYVVFPPELVERARDMKTLMNNGQPWLEQATLADFMTSGGYERHVRRIRKLYLSRRNALLAALEKHFPGGEIIGDEAGMHLAWRLPSSFPPAREIEQRAIEAGVGVYTLTSGAAVGFDTSPENDRYLVLGFSSLTEREIAAGIARLAEALAPVTDRKHRPKRLVVEC</sequence>
<dbReference type="SMART" id="SM00345">
    <property type="entry name" value="HTH_GNTR"/>
    <property type="match status" value="1"/>
</dbReference>
<reference evidence="7 8" key="1">
    <citation type="journal article" date="2014" name="Genome Announc.">
        <title>Complete Genome Sequence of Hyphomicrobium nitrativorans Strain NL23, a Denitrifying Bacterium Isolated from Biofilm of a Methanol-Fed Denitrification System Treating Seawater at the Montreal Biodome.</title>
        <authorList>
            <person name="Martineau C."/>
            <person name="Villeneuve C."/>
            <person name="Mauffrey F."/>
            <person name="Villemur R."/>
        </authorList>
    </citation>
    <scope>NUCLEOTIDE SEQUENCE [LARGE SCALE GENOMIC DNA]</scope>
    <source>
        <strain evidence="7">NL23</strain>
    </source>
</reference>
<dbReference type="RefSeq" id="WP_023787757.1">
    <property type="nucleotide sequence ID" value="NC_022997.1"/>
</dbReference>
<dbReference type="InterPro" id="IPR051446">
    <property type="entry name" value="HTH_trans_reg/aminotransferase"/>
</dbReference>
<accession>V5SG94</accession>
<evidence type="ECO:0000256" key="2">
    <source>
        <dbReference type="ARBA" id="ARBA00022898"/>
    </source>
</evidence>
<dbReference type="PATRIC" id="fig|1029756.8.peg.2509"/>
<dbReference type="STRING" id="1029756.W911_12085"/>
<keyword evidence="4" id="KW-0238">DNA-binding</keyword>
<evidence type="ECO:0000256" key="4">
    <source>
        <dbReference type="ARBA" id="ARBA00023125"/>
    </source>
</evidence>
<evidence type="ECO:0000256" key="3">
    <source>
        <dbReference type="ARBA" id="ARBA00023015"/>
    </source>
</evidence>
<dbReference type="InterPro" id="IPR004839">
    <property type="entry name" value="Aminotransferase_I/II_large"/>
</dbReference>
<dbReference type="GO" id="GO:0003700">
    <property type="term" value="F:DNA-binding transcription factor activity"/>
    <property type="evidence" value="ECO:0007669"/>
    <property type="project" value="InterPro"/>
</dbReference>
<protein>
    <submittedName>
        <fullName evidence="7">Transcriptional regulator</fullName>
    </submittedName>
</protein>
<dbReference type="InterPro" id="IPR036390">
    <property type="entry name" value="WH_DNA-bd_sf"/>
</dbReference>
<dbReference type="Gene3D" id="3.40.640.10">
    <property type="entry name" value="Type I PLP-dependent aspartate aminotransferase-like (Major domain)"/>
    <property type="match status" value="1"/>
</dbReference>
<comment type="similarity">
    <text evidence="1">In the C-terminal section; belongs to the class-I pyridoxal-phosphate-dependent aminotransferase family.</text>
</comment>
<evidence type="ECO:0000256" key="1">
    <source>
        <dbReference type="ARBA" id="ARBA00005384"/>
    </source>
</evidence>
<dbReference type="PANTHER" id="PTHR46577:SF1">
    <property type="entry name" value="HTH-TYPE TRANSCRIPTIONAL REGULATORY PROTEIN GABR"/>
    <property type="match status" value="1"/>
</dbReference>
<dbReference type="PROSITE" id="PS50949">
    <property type="entry name" value="HTH_GNTR"/>
    <property type="match status" value="1"/>
</dbReference>
<keyword evidence="3" id="KW-0805">Transcription regulation</keyword>
<dbReference type="InterPro" id="IPR036388">
    <property type="entry name" value="WH-like_DNA-bd_sf"/>
</dbReference>
<dbReference type="HOGENOM" id="CLU_017584_0_1_5"/>
<dbReference type="SUPFAM" id="SSF53383">
    <property type="entry name" value="PLP-dependent transferases"/>
    <property type="match status" value="1"/>
</dbReference>
<evidence type="ECO:0000256" key="5">
    <source>
        <dbReference type="ARBA" id="ARBA00023163"/>
    </source>
</evidence>
<dbReference type="GO" id="GO:0030170">
    <property type="term" value="F:pyridoxal phosphate binding"/>
    <property type="evidence" value="ECO:0007669"/>
    <property type="project" value="InterPro"/>
</dbReference>